<dbReference type="HOGENOM" id="CLU_019932_2_1_5"/>
<reference evidence="8 9" key="2">
    <citation type="journal article" date="2011" name="J. Bacteriol.">
        <title>Complete genome sequence of strain HTCC2503T of Parvularcula bermudensis, the type species of the order "Parvularculales" in the class Alphaproteobacteria.</title>
        <authorList>
            <person name="Oh H.M."/>
            <person name="Kang I."/>
            <person name="Vergin K.L."/>
            <person name="Kang D."/>
            <person name="Rhee K.H."/>
            <person name="Giovannoni S.J."/>
            <person name="Cho J.C."/>
        </authorList>
    </citation>
    <scope>NUCLEOTIDE SEQUENCE [LARGE SCALE GENOMIC DNA]</scope>
    <source>
        <strain evidence="9">ATCC BAA-594 / HTCC2503 / KCTC 12087</strain>
    </source>
</reference>
<dbReference type="SUPFAM" id="SSF53187">
    <property type="entry name" value="Zn-dependent exopeptidases"/>
    <property type="match status" value="1"/>
</dbReference>
<keyword evidence="9" id="KW-1185">Reference proteome</keyword>
<proteinExistence type="predicted"/>
<dbReference type="PROSITE" id="PS51257">
    <property type="entry name" value="PROKAR_LIPOPROTEIN"/>
    <property type="match status" value="1"/>
</dbReference>
<evidence type="ECO:0000256" key="1">
    <source>
        <dbReference type="ARBA" id="ARBA00022438"/>
    </source>
</evidence>
<accession>E0TCU0</accession>
<dbReference type="GO" id="GO:0004177">
    <property type="term" value="F:aminopeptidase activity"/>
    <property type="evidence" value="ECO:0007669"/>
    <property type="project" value="UniProtKB-KW"/>
</dbReference>
<dbReference type="InterPro" id="IPR046450">
    <property type="entry name" value="PA_dom_sf"/>
</dbReference>
<dbReference type="GO" id="GO:0008235">
    <property type="term" value="F:metalloexopeptidase activity"/>
    <property type="evidence" value="ECO:0007669"/>
    <property type="project" value="InterPro"/>
</dbReference>
<reference evidence="9" key="1">
    <citation type="submission" date="2010-08" db="EMBL/GenBank/DDBJ databases">
        <title>Genome sequence of Parvularcula bermudensis HTCC2503.</title>
        <authorList>
            <person name="Kang D.-M."/>
            <person name="Oh H.-M."/>
            <person name="Cho J.-C."/>
        </authorList>
    </citation>
    <scope>NUCLEOTIDE SEQUENCE [LARGE SCALE GENOMIC DNA]</scope>
    <source>
        <strain evidence="9">ATCC BAA-594 / HTCC2503 / KCTC 12087</strain>
    </source>
</reference>
<protein>
    <recommendedName>
        <fullName evidence="7">Peptidase M28 domain-containing protein</fullName>
    </recommendedName>
</protein>
<dbReference type="EMBL" id="CP002156">
    <property type="protein sequence ID" value="ADM09879.1"/>
    <property type="molecule type" value="Genomic_DNA"/>
</dbReference>
<evidence type="ECO:0000256" key="5">
    <source>
        <dbReference type="ARBA" id="ARBA00022801"/>
    </source>
</evidence>
<keyword evidence="2" id="KW-0645">Protease</keyword>
<dbReference type="PANTHER" id="PTHR12147">
    <property type="entry name" value="METALLOPEPTIDASE M28 FAMILY MEMBER"/>
    <property type="match status" value="1"/>
</dbReference>
<dbReference type="RefSeq" id="WP_013300853.1">
    <property type="nucleotide sequence ID" value="NC_014414.1"/>
</dbReference>
<keyword evidence="6" id="KW-0862">Zinc</keyword>
<keyword evidence="3" id="KW-0479">Metal-binding</keyword>
<evidence type="ECO:0000313" key="8">
    <source>
        <dbReference type="EMBL" id="ADM09879.1"/>
    </source>
</evidence>
<dbReference type="eggNOG" id="COG2234">
    <property type="taxonomic scope" value="Bacteria"/>
</dbReference>
<dbReference type="PANTHER" id="PTHR12147:SF56">
    <property type="entry name" value="AMINOPEPTIDASE YDR415C-RELATED"/>
    <property type="match status" value="1"/>
</dbReference>
<keyword evidence="5" id="KW-0378">Hydrolase</keyword>
<evidence type="ECO:0000256" key="3">
    <source>
        <dbReference type="ARBA" id="ARBA00022723"/>
    </source>
</evidence>
<sequence>MFDRFGAIALLVVLSACVSDPSVSARSGDDASPVVLSDDDLSPSARRFKTDLTTLASDAYQGREAGTPGYDKAVDYVVAAYEKIGLVPAGDDGTYLQSVPLRRASLALGTAEFSVSGQRYQRFEDYAVVPSTYETTVDVSGDVVFMGYGLDAPVFDQTAYREIDVTGKIVAVLQGVPEGLPSEEAAHFSRLDVKVQAARAYGAAGLIVIRPIGAENNTGLDRRVRRPMEQVILPEDRRGDLPATAVLTRPGTTKLLKAAGITSAQLDAASAPLALNVSVRIVAETVHEDFASPNVVGMIEGSDPELKDEYVVLTAHLDHIGELRTIAGAVQDGINNGAMDNASGIATLLEEARKFSADKERPRRSILFLALTAEEKGLLGSEYFANAPTIPREAMVANVNLDMPILLHDFTDVIAFGAAHSSLKQVAEEAGASMSITLTPDPVPEMVLFVRSDHYNFVRIGVPSIFLFLGFENGGKESFEKFMAYHYHQPSDESDLPILYNVAARFAELNYRIAKQIANADEAPTWNEGDFFGDHFSGDE</sequence>
<evidence type="ECO:0000256" key="4">
    <source>
        <dbReference type="ARBA" id="ARBA00022729"/>
    </source>
</evidence>
<dbReference type="InterPro" id="IPR007484">
    <property type="entry name" value="Peptidase_M28"/>
</dbReference>
<evidence type="ECO:0000256" key="6">
    <source>
        <dbReference type="ARBA" id="ARBA00022833"/>
    </source>
</evidence>
<evidence type="ECO:0000256" key="2">
    <source>
        <dbReference type="ARBA" id="ARBA00022670"/>
    </source>
</evidence>
<dbReference type="STRING" id="314260.PB2503_09129"/>
<dbReference type="Gene3D" id="3.50.30.30">
    <property type="match status" value="1"/>
</dbReference>
<evidence type="ECO:0000313" key="9">
    <source>
        <dbReference type="Proteomes" id="UP000001302"/>
    </source>
</evidence>
<dbReference type="AlphaFoldDB" id="E0TCU0"/>
<dbReference type="GO" id="GO:0006508">
    <property type="term" value="P:proteolysis"/>
    <property type="evidence" value="ECO:0007669"/>
    <property type="project" value="UniProtKB-KW"/>
</dbReference>
<dbReference type="GO" id="GO:0046872">
    <property type="term" value="F:metal ion binding"/>
    <property type="evidence" value="ECO:0007669"/>
    <property type="project" value="UniProtKB-KW"/>
</dbReference>
<dbReference type="SUPFAM" id="SSF52025">
    <property type="entry name" value="PA domain"/>
    <property type="match status" value="1"/>
</dbReference>
<gene>
    <name evidence="8" type="ordered locus">PB2503_09129</name>
</gene>
<keyword evidence="1" id="KW-0031">Aminopeptidase</keyword>
<dbReference type="Gene3D" id="3.40.630.10">
    <property type="entry name" value="Zn peptidases"/>
    <property type="match status" value="1"/>
</dbReference>
<dbReference type="OrthoDB" id="9778250at2"/>
<dbReference type="Proteomes" id="UP000001302">
    <property type="component" value="Chromosome"/>
</dbReference>
<dbReference type="KEGG" id="pbr:PB2503_09129"/>
<organism evidence="8 9">
    <name type="scientific">Parvularcula bermudensis (strain ATCC BAA-594 / HTCC2503 / KCTC 12087)</name>
    <dbReference type="NCBI Taxonomy" id="314260"/>
    <lineage>
        <taxon>Bacteria</taxon>
        <taxon>Pseudomonadati</taxon>
        <taxon>Pseudomonadota</taxon>
        <taxon>Alphaproteobacteria</taxon>
        <taxon>Parvularculales</taxon>
        <taxon>Parvularculaceae</taxon>
        <taxon>Parvularcula</taxon>
    </lineage>
</organism>
<feature type="domain" description="Peptidase M28" evidence="7">
    <location>
        <begin position="294"/>
        <end position="509"/>
    </location>
</feature>
<keyword evidence="4" id="KW-0732">Signal</keyword>
<dbReference type="Pfam" id="PF04389">
    <property type="entry name" value="Peptidase_M28"/>
    <property type="match status" value="1"/>
</dbReference>
<name>E0TCU0_PARBH</name>
<evidence type="ECO:0000259" key="7">
    <source>
        <dbReference type="Pfam" id="PF04389"/>
    </source>
</evidence>
<dbReference type="InterPro" id="IPR045175">
    <property type="entry name" value="M28_fam"/>
</dbReference>